<dbReference type="GeneID" id="85326857"/>
<dbReference type="Proteomes" id="UP001172101">
    <property type="component" value="Unassembled WGS sequence"/>
</dbReference>
<evidence type="ECO:0000256" key="1">
    <source>
        <dbReference type="SAM" id="MobiDB-lite"/>
    </source>
</evidence>
<name>A0AA40B5M7_9PEZI</name>
<feature type="compositionally biased region" description="Pro residues" evidence="1">
    <location>
        <begin position="361"/>
        <end position="373"/>
    </location>
</feature>
<feature type="region of interest" description="Disordered" evidence="1">
    <location>
        <begin position="1"/>
        <end position="54"/>
    </location>
</feature>
<feature type="region of interest" description="Disordered" evidence="1">
    <location>
        <begin position="279"/>
        <end position="298"/>
    </location>
</feature>
<gene>
    <name evidence="2" type="ORF">B0T26DRAFT_738376</name>
</gene>
<sequence>MYNVRDRVASRRRAPRRSTSRHRYPNPHDDDDDWTLYDDTESVSSSDSEDNYMYRPPVIVDPPLTVAESHPLDMPAYEVYRISMNSNTRKVVGGYRFIGVNVEQFEQFKPWNTSRPEQFQESDLADMHLRAISEFQAKHRRCLASRILGAKAKTYEQGLEDRCRRLPAPVREELAHILTARGIATSSAFRIRSWSVAVMQEQLRERFTTAEPVEVKRHKIRFWKNPGSKDLVDYLFVIRGAETKTCSGIDGFKTATRNGNPWGQADINENLRKFREARERRAEDRRREREGSPVEIRRRPVTRTRVPVRRRNDWHGDIVPLPRYPESPRYSYRCAPPPAPTPPRSYSPPPGVARYNRPSVVAPPYPDTSVPLPMPVPTSQDVYGDYAMPPPPRPFCTVDAPMYNPDYFGGGGEQRQQQHLSPPPPPPPFTPEVLPPPPFGGPPGPLTYYGSNCKPSASCPACAASPRCQHFPGDGLCNRVFQLQDSSISHPPCFFCVTNVPAPAPAPARFPTYWPTFPHSSPLPPAAEPLLSSPEQIYRDTVCGFEAQHQSGPPPLPPHPPLQTGWWVDCDYDEAVTELSVSDDGRLQNEEPVETAEEEVSTGGVADGEKPSTGNNASESDTARYVPGPDNNAPRTGESSPI</sequence>
<feature type="compositionally biased region" description="Acidic residues" evidence="1">
    <location>
        <begin position="29"/>
        <end position="41"/>
    </location>
</feature>
<dbReference type="RefSeq" id="XP_060300663.1">
    <property type="nucleotide sequence ID" value="XM_060443587.1"/>
</dbReference>
<evidence type="ECO:0000313" key="2">
    <source>
        <dbReference type="EMBL" id="KAK0727808.1"/>
    </source>
</evidence>
<keyword evidence="3" id="KW-1185">Reference proteome</keyword>
<organism evidence="2 3">
    <name type="scientific">Lasiosphaeria miniovina</name>
    <dbReference type="NCBI Taxonomy" id="1954250"/>
    <lineage>
        <taxon>Eukaryota</taxon>
        <taxon>Fungi</taxon>
        <taxon>Dikarya</taxon>
        <taxon>Ascomycota</taxon>
        <taxon>Pezizomycotina</taxon>
        <taxon>Sordariomycetes</taxon>
        <taxon>Sordariomycetidae</taxon>
        <taxon>Sordariales</taxon>
        <taxon>Lasiosphaeriaceae</taxon>
        <taxon>Lasiosphaeria</taxon>
    </lineage>
</organism>
<feature type="compositionally biased region" description="Basic residues" evidence="1">
    <location>
        <begin position="10"/>
        <end position="25"/>
    </location>
</feature>
<feature type="compositionally biased region" description="Pro residues" evidence="1">
    <location>
        <begin position="335"/>
        <end position="351"/>
    </location>
</feature>
<dbReference type="EMBL" id="JAUIRO010000002">
    <property type="protein sequence ID" value="KAK0727808.1"/>
    <property type="molecule type" value="Genomic_DNA"/>
</dbReference>
<proteinExistence type="predicted"/>
<feature type="compositionally biased region" description="Acidic residues" evidence="1">
    <location>
        <begin position="591"/>
        <end position="600"/>
    </location>
</feature>
<dbReference type="PRINTS" id="PR01217">
    <property type="entry name" value="PRICHEXTENSN"/>
</dbReference>
<comment type="caution">
    <text evidence="2">The sequence shown here is derived from an EMBL/GenBank/DDBJ whole genome shotgun (WGS) entry which is preliminary data.</text>
</comment>
<protein>
    <submittedName>
        <fullName evidence="2">Uncharacterized protein</fullName>
    </submittedName>
</protein>
<feature type="compositionally biased region" description="Polar residues" evidence="1">
    <location>
        <begin position="633"/>
        <end position="642"/>
    </location>
</feature>
<accession>A0AA40B5M7</accession>
<feature type="compositionally biased region" description="Pro residues" evidence="1">
    <location>
        <begin position="421"/>
        <end position="441"/>
    </location>
</feature>
<evidence type="ECO:0000313" key="3">
    <source>
        <dbReference type="Proteomes" id="UP001172101"/>
    </source>
</evidence>
<feature type="region of interest" description="Disordered" evidence="1">
    <location>
        <begin position="579"/>
        <end position="642"/>
    </location>
</feature>
<feature type="region of interest" description="Disordered" evidence="1">
    <location>
        <begin position="406"/>
        <end position="441"/>
    </location>
</feature>
<reference evidence="2" key="1">
    <citation type="submission" date="2023-06" db="EMBL/GenBank/DDBJ databases">
        <title>Genome-scale phylogeny and comparative genomics of the fungal order Sordariales.</title>
        <authorList>
            <consortium name="Lawrence Berkeley National Laboratory"/>
            <person name="Hensen N."/>
            <person name="Bonometti L."/>
            <person name="Westerberg I."/>
            <person name="Brannstrom I.O."/>
            <person name="Guillou S."/>
            <person name="Cros-Aarteil S."/>
            <person name="Calhoun S."/>
            <person name="Haridas S."/>
            <person name="Kuo A."/>
            <person name="Mondo S."/>
            <person name="Pangilinan J."/>
            <person name="Riley R."/>
            <person name="LaButti K."/>
            <person name="Andreopoulos B."/>
            <person name="Lipzen A."/>
            <person name="Chen C."/>
            <person name="Yanf M."/>
            <person name="Daum C."/>
            <person name="Ng V."/>
            <person name="Clum A."/>
            <person name="Steindorff A."/>
            <person name="Ohm R."/>
            <person name="Martin F."/>
            <person name="Silar P."/>
            <person name="Natvig D."/>
            <person name="Lalanne C."/>
            <person name="Gautier V."/>
            <person name="Ament-velasquez S.L."/>
            <person name="Kruys A."/>
            <person name="Hutchinson M.I."/>
            <person name="Powell A.J."/>
            <person name="Barry K."/>
            <person name="Miller A.N."/>
            <person name="Grigoriev I.V."/>
            <person name="Debuchy R."/>
            <person name="Gladieux P."/>
            <person name="Thoren M.H."/>
            <person name="Johannesson H."/>
        </authorList>
    </citation>
    <scope>NUCLEOTIDE SEQUENCE</scope>
    <source>
        <strain evidence="2">SMH2392-1A</strain>
    </source>
</reference>
<dbReference type="AlphaFoldDB" id="A0AA40B5M7"/>
<feature type="region of interest" description="Disordered" evidence="1">
    <location>
        <begin position="326"/>
        <end position="373"/>
    </location>
</feature>